<evidence type="ECO:0000313" key="15">
    <source>
        <dbReference type="Proteomes" id="UP001589734"/>
    </source>
</evidence>
<dbReference type="Pfam" id="PF00593">
    <property type="entry name" value="TonB_dep_Rec_b-barrel"/>
    <property type="match status" value="1"/>
</dbReference>
<proteinExistence type="inferred from homology"/>
<dbReference type="InterPro" id="IPR000531">
    <property type="entry name" value="Beta-barrel_TonB"/>
</dbReference>
<keyword evidence="2 10" id="KW-0813">Transport</keyword>
<keyword evidence="4 10" id="KW-0812">Transmembrane</keyword>
<dbReference type="SUPFAM" id="SSF56935">
    <property type="entry name" value="Porins"/>
    <property type="match status" value="1"/>
</dbReference>
<dbReference type="EMBL" id="JBHLYW010000003">
    <property type="protein sequence ID" value="MFC0075893.1"/>
    <property type="molecule type" value="Genomic_DNA"/>
</dbReference>
<evidence type="ECO:0000256" key="10">
    <source>
        <dbReference type="PROSITE-ProRule" id="PRU01360"/>
    </source>
</evidence>
<evidence type="ECO:0000256" key="9">
    <source>
        <dbReference type="ARBA" id="ARBA00023237"/>
    </source>
</evidence>
<sequence length="703" mass="80246">MKIKITLFAGFLFCINAYSQQKDTIKSSEKLSEVVVTGQFEPQSIKKSVFNVRVISNQDIQNLAANNLSDVLNQYLNITVRPSGTSGRSTVSLFGLDAQYFKILVDNIPLVNEGGVGNNTDLSQINLNDIDHIEIVEGSMGVSYGANAVSGVLNIITKKSSKYKWNIHASVQEETVSNEYALFDKGRHIQSLRASHTFSKNWFVSAGINRNEFQGYLGDRKGKNYLENDKTRGYTWLPKEQLNGNALISYQKDRFRIFYKFEFLDENVDYYNTTVQSTFSPTLGAYRYSEDMRYYTNRYFHNLNATGEIFSQLNYNISVSHQKQQREIEDFRYYLFTKTEGLNVTAKDQSMEVLSSTGTLNNFFSDKTVDLQIGYDFVNNQGFALVQEANNLFVPVRKRLENYDFFASSEIMATNRFSIKPGLRFSAQSKFKNQYASSVGLRYLFDKGLELRGSYGNGFRTPNFSELYSKQIFDGHFFTGNENLIPETSTSYEASIKKFTVFSSGWQLSNTIAGSFLNVDDRIDMAFVRNNPDTGTPEYQYINISKYQMWNFSTMNQIIKDNLTINVGAALIGISQLVDNNKFTSNDQFLYSFNLNASFSYNITKWKTIVSGYYKYNGKSRQFIESGSEYALSEIDPSNWFDASIRKNFFKDQFEVTLGARNIFDVTNVNQTRTSEGAHSSGSNVMLAYGRSYFLKLAYNLNL</sequence>
<dbReference type="Gene3D" id="2.170.130.10">
    <property type="entry name" value="TonB-dependent receptor, plug domain"/>
    <property type="match status" value="1"/>
</dbReference>
<comment type="similarity">
    <text evidence="10 11">Belongs to the TonB-dependent receptor family.</text>
</comment>
<reference evidence="14 15" key="1">
    <citation type="submission" date="2024-09" db="EMBL/GenBank/DDBJ databases">
        <authorList>
            <person name="Sun Q."/>
            <person name="Mori K."/>
        </authorList>
    </citation>
    <scope>NUCLEOTIDE SEQUENCE [LARGE SCALE GENOMIC DNA]</scope>
    <source>
        <strain evidence="14 15">CGMCC 1.12926</strain>
    </source>
</reference>
<dbReference type="Pfam" id="PF07715">
    <property type="entry name" value="Plug"/>
    <property type="match status" value="1"/>
</dbReference>
<keyword evidence="8 14" id="KW-0675">Receptor</keyword>
<feature type="domain" description="TonB-dependent receptor plug" evidence="13">
    <location>
        <begin position="46"/>
        <end position="152"/>
    </location>
</feature>
<dbReference type="InterPro" id="IPR036942">
    <property type="entry name" value="Beta-barrel_TonB_sf"/>
</dbReference>
<name>A0ABV6BKC8_9FLAO</name>
<dbReference type="InterPro" id="IPR012910">
    <property type="entry name" value="Plug_dom"/>
</dbReference>
<dbReference type="PANTHER" id="PTHR30069">
    <property type="entry name" value="TONB-DEPENDENT OUTER MEMBRANE RECEPTOR"/>
    <property type="match status" value="1"/>
</dbReference>
<evidence type="ECO:0000259" key="13">
    <source>
        <dbReference type="Pfam" id="PF07715"/>
    </source>
</evidence>
<keyword evidence="5" id="KW-0732">Signal</keyword>
<feature type="domain" description="TonB-dependent receptor-like beta-barrel" evidence="12">
    <location>
        <begin position="261"/>
        <end position="663"/>
    </location>
</feature>
<protein>
    <submittedName>
        <fullName evidence="14">TonB-dependent receptor plug domain-containing protein</fullName>
    </submittedName>
</protein>
<organism evidence="14 15">
    <name type="scientific">Flavobacterium procerum</name>
    <dbReference type="NCBI Taxonomy" id="1455569"/>
    <lineage>
        <taxon>Bacteria</taxon>
        <taxon>Pseudomonadati</taxon>
        <taxon>Bacteroidota</taxon>
        <taxon>Flavobacteriia</taxon>
        <taxon>Flavobacteriales</taxon>
        <taxon>Flavobacteriaceae</taxon>
        <taxon>Flavobacterium</taxon>
    </lineage>
</organism>
<evidence type="ECO:0000313" key="14">
    <source>
        <dbReference type="EMBL" id="MFC0075893.1"/>
    </source>
</evidence>
<keyword evidence="6 11" id="KW-0798">TonB box</keyword>
<accession>A0ABV6BKC8</accession>
<evidence type="ECO:0000256" key="7">
    <source>
        <dbReference type="ARBA" id="ARBA00023136"/>
    </source>
</evidence>
<gene>
    <name evidence="14" type="ORF">ACFFLS_02490</name>
</gene>
<dbReference type="Gene3D" id="2.40.170.20">
    <property type="entry name" value="TonB-dependent receptor, beta-barrel domain"/>
    <property type="match status" value="1"/>
</dbReference>
<dbReference type="PANTHER" id="PTHR30069:SF29">
    <property type="entry name" value="HEMOGLOBIN AND HEMOGLOBIN-HAPTOGLOBIN-BINDING PROTEIN 1-RELATED"/>
    <property type="match status" value="1"/>
</dbReference>
<evidence type="ECO:0000256" key="11">
    <source>
        <dbReference type="RuleBase" id="RU003357"/>
    </source>
</evidence>
<evidence type="ECO:0000256" key="8">
    <source>
        <dbReference type="ARBA" id="ARBA00023170"/>
    </source>
</evidence>
<keyword evidence="3 10" id="KW-1134">Transmembrane beta strand</keyword>
<comment type="caution">
    <text evidence="14">The sequence shown here is derived from an EMBL/GenBank/DDBJ whole genome shotgun (WGS) entry which is preliminary data.</text>
</comment>
<evidence type="ECO:0000259" key="12">
    <source>
        <dbReference type="Pfam" id="PF00593"/>
    </source>
</evidence>
<dbReference type="InterPro" id="IPR039426">
    <property type="entry name" value="TonB-dep_rcpt-like"/>
</dbReference>
<dbReference type="InterPro" id="IPR037066">
    <property type="entry name" value="Plug_dom_sf"/>
</dbReference>
<dbReference type="RefSeq" id="WP_379689130.1">
    <property type="nucleotide sequence ID" value="NZ_JBHLYW010000003.1"/>
</dbReference>
<keyword evidence="9 10" id="KW-0998">Cell outer membrane</keyword>
<evidence type="ECO:0000256" key="3">
    <source>
        <dbReference type="ARBA" id="ARBA00022452"/>
    </source>
</evidence>
<comment type="subcellular location">
    <subcellularLocation>
        <location evidence="1 10">Cell outer membrane</location>
        <topology evidence="1 10">Multi-pass membrane protein</topology>
    </subcellularLocation>
</comment>
<evidence type="ECO:0000256" key="6">
    <source>
        <dbReference type="ARBA" id="ARBA00023077"/>
    </source>
</evidence>
<evidence type="ECO:0000256" key="4">
    <source>
        <dbReference type="ARBA" id="ARBA00022692"/>
    </source>
</evidence>
<evidence type="ECO:0000256" key="1">
    <source>
        <dbReference type="ARBA" id="ARBA00004571"/>
    </source>
</evidence>
<dbReference type="PROSITE" id="PS52016">
    <property type="entry name" value="TONB_DEPENDENT_REC_3"/>
    <property type="match status" value="1"/>
</dbReference>
<evidence type="ECO:0000256" key="2">
    <source>
        <dbReference type="ARBA" id="ARBA00022448"/>
    </source>
</evidence>
<keyword evidence="15" id="KW-1185">Reference proteome</keyword>
<keyword evidence="7 10" id="KW-0472">Membrane</keyword>
<evidence type="ECO:0000256" key="5">
    <source>
        <dbReference type="ARBA" id="ARBA00022729"/>
    </source>
</evidence>
<dbReference type="Proteomes" id="UP001589734">
    <property type="component" value="Unassembled WGS sequence"/>
</dbReference>